<protein>
    <submittedName>
        <fullName evidence="2">Uncharacterized protein</fullName>
    </submittedName>
</protein>
<evidence type="ECO:0000313" key="3">
    <source>
        <dbReference type="Proteomes" id="UP001596175"/>
    </source>
</evidence>
<keyword evidence="3" id="KW-1185">Reference proteome</keyword>
<dbReference type="Proteomes" id="UP001596175">
    <property type="component" value="Unassembled WGS sequence"/>
</dbReference>
<organism evidence="2 3">
    <name type="scientific">Actinomycetospora rhizophila</name>
    <dbReference type="NCBI Taxonomy" id="1416876"/>
    <lineage>
        <taxon>Bacteria</taxon>
        <taxon>Bacillati</taxon>
        <taxon>Actinomycetota</taxon>
        <taxon>Actinomycetes</taxon>
        <taxon>Pseudonocardiales</taxon>
        <taxon>Pseudonocardiaceae</taxon>
        <taxon>Actinomycetospora</taxon>
    </lineage>
</organism>
<gene>
    <name evidence="2" type="ORF">ACFPK1_02265</name>
</gene>
<proteinExistence type="predicted"/>
<evidence type="ECO:0000256" key="1">
    <source>
        <dbReference type="SAM" id="MobiDB-lite"/>
    </source>
</evidence>
<evidence type="ECO:0000313" key="2">
    <source>
        <dbReference type="EMBL" id="MFC5137042.1"/>
    </source>
</evidence>
<reference evidence="3" key="1">
    <citation type="journal article" date="2019" name="Int. J. Syst. Evol. Microbiol.">
        <title>The Global Catalogue of Microorganisms (GCM) 10K type strain sequencing project: providing services to taxonomists for standard genome sequencing and annotation.</title>
        <authorList>
            <consortium name="The Broad Institute Genomics Platform"/>
            <consortium name="The Broad Institute Genome Sequencing Center for Infectious Disease"/>
            <person name="Wu L."/>
            <person name="Ma J."/>
        </authorList>
    </citation>
    <scope>NUCLEOTIDE SEQUENCE [LARGE SCALE GENOMIC DNA]</scope>
    <source>
        <strain evidence="3">XZYJ18</strain>
    </source>
</reference>
<accession>A0ABV9ZA08</accession>
<name>A0ABV9ZA08_9PSEU</name>
<sequence length="172" mass="17153">MLGGGALAGVSAVGVAGSVGVTATGVGAPVGVPFGALSAAGVATGAAMAGLGAADTVQHALTDDRVAPFTVATDADAGSDAPLPPAEQLRSVGEPGKNRNVRQLPTSGDVEALYEDLADGAEPTSWTNYSGRVVRLSDGTEIGLRDEARSPGTTIDARLPNGERWKIHIPLN</sequence>
<comment type="caution">
    <text evidence="2">The sequence shown here is derived from an EMBL/GenBank/DDBJ whole genome shotgun (WGS) entry which is preliminary data.</text>
</comment>
<feature type="region of interest" description="Disordered" evidence="1">
    <location>
        <begin position="72"/>
        <end position="105"/>
    </location>
</feature>
<dbReference type="EMBL" id="JBHSKG010000001">
    <property type="protein sequence ID" value="MFC5137042.1"/>
    <property type="molecule type" value="Genomic_DNA"/>
</dbReference>
<dbReference type="RefSeq" id="WP_378019566.1">
    <property type="nucleotide sequence ID" value="NZ_JBHSKG010000001.1"/>
</dbReference>